<evidence type="ECO:0000256" key="1">
    <source>
        <dbReference type="ARBA" id="ARBA00004609"/>
    </source>
</evidence>
<keyword evidence="13" id="KW-0325">Glycoprotein</keyword>
<keyword evidence="4" id="KW-1003">Cell membrane</keyword>
<comment type="similarity">
    <text evidence="3">Belongs to the RBT5 family.</text>
</comment>
<keyword evidence="5" id="KW-0964">Secreted</keyword>
<dbReference type="InterPro" id="IPR008427">
    <property type="entry name" value="Extracellular_membr_CFEM_dom"/>
</dbReference>
<feature type="chain" id="PRO_5034948893" description="CFEM domain-containing protein" evidence="18">
    <location>
        <begin position="19"/>
        <end position="461"/>
    </location>
</feature>
<feature type="domain" description="CFEM" evidence="19">
    <location>
        <begin position="11"/>
        <end position="125"/>
    </location>
</feature>
<evidence type="ECO:0000256" key="3">
    <source>
        <dbReference type="ARBA" id="ARBA00010031"/>
    </source>
</evidence>
<dbReference type="GO" id="GO:0098552">
    <property type="term" value="C:side of membrane"/>
    <property type="evidence" value="ECO:0007669"/>
    <property type="project" value="UniProtKB-KW"/>
</dbReference>
<feature type="transmembrane region" description="Helical" evidence="17">
    <location>
        <begin position="286"/>
        <end position="306"/>
    </location>
</feature>
<comment type="caution">
    <text evidence="15">Lacks conserved residue(s) required for the propagation of feature annotation.</text>
</comment>
<evidence type="ECO:0000256" key="8">
    <source>
        <dbReference type="ARBA" id="ARBA00022723"/>
    </source>
</evidence>
<dbReference type="GO" id="GO:0005886">
    <property type="term" value="C:plasma membrane"/>
    <property type="evidence" value="ECO:0007669"/>
    <property type="project" value="UniProtKB-SubCell"/>
</dbReference>
<evidence type="ECO:0000256" key="13">
    <source>
        <dbReference type="ARBA" id="ARBA00023180"/>
    </source>
</evidence>
<dbReference type="EMBL" id="CAJPDS010000017">
    <property type="protein sequence ID" value="CAF9916164.1"/>
    <property type="molecule type" value="Genomic_DNA"/>
</dbReference>
<comment type="caution">
    <text evidence="20">The sequence shown here is derived from an EMBL/GenBank/DDBJ whole genome shotgun (WGS) entry which is preliminary data.</text>
</comment>
<keyword evidence="7" id="KW-0336">GPI-anchor</keyword>
<evidence type="ECO:0000313" key="20">
    <source>
        <dbReference type="EMBL" id="CAF9916164.1"/>
    </source>
</evidence>
<evidence type="ECO:0000256" key="17">
    <source>
        <dbReference type="SAM" id="Phobius"/>
    </source>
</evidence>
<accession>A0A8H3IJQ6</accession>
<evidence type="ECO:0000256" key="6">
    <source>
        <dbReference type="ARBA" id="ARBA00022617"/>
    </source>
</evidence>
<evidence type="ECO:0000256" key="5">
    <source>
        <dbReference type="ARBA" id="ARBA00022525"/>
    </source>
</evidence>
<name>A0A8H3IJQ6_9LECA</name>
<sequence length="461" mass="47827">MKLCYLVSSASFIATAATQSSSNTATTITTQDLAGLPICAQNCLSNSDALQAQGSCSSVDIKCLCSNVDYVNTIACCLDTKCSPSDQQKAVSFNSNLCNRVNVTIPNFLGCAVTGSAGSLGTTVTQGQTSAAATITGTGSIVTIASTAPVATFTGGPLLTGTCSSTLYASATLDSGTILQYPWEGCSFDTPECCPFDVEQPRSLSVCPKDYITTSDACCPSGWSVYPSALYGSQTPCYTTPSVPLTAPLTARALGSASTSIITTQLFSLRYPLQTHHGLSARTKGGIAAGVIVGVLLFSGAIFFFMRRHRTAKRNLDDRSVIAPSFASPQFNRQSAAFSDGGISIPASAYSAWQPNEQPISELPSPKAPPEHNRAPLPPSELWFPNPPPPAQQEMKEQPPPMELPGDTFLDQHHPAYSGVGAGTMDSAGVPRPPSSGIPGPLTDVVSPVDGPTPPPSGAAK</sequence>
<feature type="signal peptide" evidence="18">
    <location>
        <begin position="1"/>
        <end position="18"/>
    </location>
</feature>
<feature type="disulfide bond" evidence="15">
    <location>
        <begin position="65"/>
        <end position="98"/>
    </location>
</feature>
<keyword evidence="17" id="KW-0812">Transmembrane</keyword>
<feature type="binding site" description="axial binding residue" evidence="15">
    <location>
        <position position="60"/>
    </location>
    <ligand>
        <name>heme</name>
        <dbReference type="ChEBI" id="CHEBI:30413"/>
    </ligand>
    <ligandPart>
        <name>Fe</name>
        <dbReference type="ChEBI" id="CHEBI:18248"/>
    </ligandPart>
</feature>
<evidence type="ECO:0000259" key="19">
    <source>
        <dbReference type="PROSITE" id="PS52012"/>
    </source>
</evidence>
<keyword evidence="8 15" id="KW-0479">Metal-binding</keyword>
<evidence type="ECO:0000256" key="4">
    <source>
        <dbReference type="ARBA" id="ARBA00022475"/>
    </source>
</evidence>
<organism evidence="20 21">
    <name type="scientific">Heterodermia speciosa</name>
    <dbReference type="NCBI Taxonomy" id="116794"/>
    <lineage>
        <taxon>Eukaryota</taxon>
        <taxon>Fungi</taxon>
        <taxon>Dikarya</taxon>
        <taxon>Ascomycota</taxon>
        <taxon>Pezizomycotina</taxon>
        <taxon>Lecanoromycetes</taxon>
        <taxon>OSLEUM clade</taxon>
        <taxon>Lecanoromycetidae</taxon>
        <taxon>Caliciales</taxon>
        <taxon>Physciaceae</taxon>
        <taxon>Heterodermia</taxon>
    </lineage>
</organism>
<evidence type="ECO:0000256" key="16">
    <source>
        <dbReference type="SAM" id="MobiDB-lite"/>
    </source>
</evidence>
<feature type="region of interest" description="Disordered" evidence="16">
    <location>
        <begin position="357"/>
        <end position="461"/>
    </location>
</feature>
<proteinExistence type="inferred from homology"/>
<keyword evidence="6 15" id="KW-0349">Heme</keyword>
<dbReference type="AlphaFoldDB" id="A0A8H3IJQ6"/>
<dbReference type="PROSITE" id="PS52012">
    <property type="entry name" value="CFEM"/>
    <property type="match status" value="1"/>
</dbReference>
<protein>
    <recommendedName>
        <fullName evidence="19">CFEM domain-containing protein</fullName>
    </recommendedName>
</protein>
<evidence type="ECO:0000256" key="10">
    <source>
        <dbReference type="ARBA" id="ARBA00023004"/>
    </source>
</evidence>
<evidence type="ECO:0000256" key="14">
    <source>
        <dbReference type="ARBA" id="ARBA00023288"/>
    </source>
</evidence>
<dbReference type="SMART" id="SM00747">
    <property type="entry name" value="CFEM"/>
    <property type="match status" value="1"/>
</dbReference>
<comment type="subcellular location">
    <subcellularLocation>
        <location evidence="1">Cell membrane</location>
        <topology evidence="1">Lipid-anchor</topology>
        <topology evidence="1">GPI-anchor</topology>
    </subcellularLocation>
    <subcellularLocation>
        <location evidence="2">Secreted</location>
    </subcellularLocation>
</comment>
<dbReference type="Proteomes" id="UP000664521">
    <property type="component" value="Unassembled WGS sequence"/>
</dbReference>
<evidence type="ECO:0000256" key="12">
    <source>
        <dbReference type="ARBA" id="ARBA00023157"/>
    </source>
</evidence>
<dbReference type="GO" id="GO:0005576">
    <property type="term" value="C:extracellular region"/>
    <property type="evidence" value="ECO:0007669"/>
    <property type="project" value="UniProtKB-SubCell"/>
</dbReference>
<dbReference type="Pfam" id="PF05730">
    <property type="entry name" value="CFEM"/>
    <property type="match status" value="1"/>
</dbReference>
<dbReference type="PANTHER" id="PTHR37928">
    <property type="entry name" value="CFEM DOMAIN PROTEIN (AFU_ORTHOLOGUE AFUA_6G14090)"/>
    <property type="match status" value="1"/>
</dbReference>
<reference evidence="20" key="1">
    <citation type="submission" date="2021-03" db="EMBL/GenBank/DDBJ databases">
        <authorList>
            <person name="Tagirdzhanova G."/>
        </authorList>
    </citation>
    <scope>NUCLEOTIDE SEQUENCE</scope>
</reference>
<keyword evidence="17" id="KW-1133">Transmembrane helix</keyword>
<feature type="disulfide bond" evidence="15">
    <location>
        <begin position="56"/>
        <end position="63"/>
    </location>
</feature>
<keyword evidence="14" id="KW-0449">Lipoprotein</keyword>
<gene>
    <name evidence="20" type="ORF">HETSPECPRED_002781</name>
</gene>
<dbReference type="PANTHER" id="PTHR37928:SF2">
    <property type="entry name" value="GPI ANCHORED CFEM DOMAIN PROTEIN (AFU_ORTHOLOGUE AFUA_6G10580)"/>
    <property type="match status" value="1"/>
</dbReference>
<evidence type="ECO:0000256" key="7">
    <source>
        <dbReference type="ARBA" id="ARBA00022622"/>
    </source>
</evidence>
<dbReference type="GO" id="GO:0046872">
    <property type="term" value="F:metal ion binding"/>
    <property type="evidence" value="ECO:0007669"/>
    <property type="project" value="UniProtKB-UniRule"/>
</dbReference>
<keyword evidence="11 17" id="KW-0472">Membrane</keyword>
<evidence type="ECO:0000256" key="11">
    <source>
        <dbReference type="ARBA" id="ARBA00023136"/>
    </source>
</evidence>
<evidence type="ECO:0000256" key="18">
    <source>
        <dbReference type="SAM" id="SignalP"/>
    </source>
</evidence>
<keyword evidence="9 18" id="KW-0732">Signal</keyword>
<keyword evidence="21" id="KW-1185">Reference proteome</keyword>
<evidence type="ECO:0000313" key="21">
    <source>
        <dbReference type="Proteomes" id="UP000664521"/>
    </source>
</evidence>
<dbReference type="OrthoDB" id="3065412at2759"/>
<evidence type="ECO:0000256" key="15">
    <source>
        <dbReference type="PROSITE-ProRule" id="PRU01356"/>
    </source>
</evidence>
<keyword evidence="12 15" id="KW-1015">Disulfide bond</keyword>
<feature type="compositionally biased region" description="Pro residues" evidence="16">
    <location>
        <begin position="451"/>
        <end position="461"/>
    </location>
</feature>
<dbReference type="InterPro" id="IPR051735">
    <property type="entry name" value="CFEM_domain"/>
</dbReference>
<evidence type="ECO:0000256" key="9">
    <source>
        <dbReference type="ARBA" id="ARBA00022729"/>
    </source>
</evidence>
<evidence type="ECO:0000256" key="2">
    <source>
        <dbReference type="ARBA" id="ARBA00004613"/>
    </source>
</evidence>
<keyword evidence="10 15" id="KW-0408">Iron</keyword>